<evidence type="ECO:0000313" key="2">
    <source>
        <dbReference type="EMBL" id="CAC5381121.1"/>
    </source>
</evidence>
<protein>
    <submittedName>
        <fullName evidence="2">Uncharacterized protein</fullName>
    </submittedName>
</protein>
<name>A0A6J8BCH6_MYTCO</name>
<gene>
    <name evidence="2" type="ORF">MCOR_17032</name>
</gene>
<feature type="compositionally biased region" description="Low complexity" evidence="1">
    <location>
        <begin position="16"/>
        <end position="26"/>
    </location>
</feature>
<proteinExistence type="predicted"/>
<feature type="region of interest" description="Disordered" evidence="1">
    <location>
        <begin position="1"/>
        <end position="26"/>
    </location>
</feature>
<reference evidence="2 3" key="1">
    <citation type="submission" date="2020-06" db="EMBL/GenBank/DDBJ databases">
        <authorList>
            <person name="Li R."/>
            <person name="Bekaert M."/>
        </authorList>
    </citation>
    <scope>NUCLEOTIDE SEQUENCE [LARGE SCALE GENOMIC DNA]</scope>
    <source>
        <strain evidence="3">wild</strain>
    </source>
</reference>
<evidence type="ECO:0000256" key="1">
    <source>
        <dbReference type="SAM" id="MobiDB-lite"/>
    </source>
</evidence>
<dbReference type="EMBL" id="CACVKT020002996">
    <property type="protein sequence ID" value="CAC5381121.1"/>
    <property type="molecule type" value="Genomic_DNA"/>
</dbReference>
<dbReference type="Proteomes" id="UP000507470">
    <property type="component" value="Unassembled WGS sequence"/>
</dbReference>
<organism evidence="2 3">
    <name type="scientific">Mytilus coruscus</name>
    <name type="common">Sea mussel</name>
    <dbReference type="NCBI Taxonomy" id="42192"/>
    <lineage>
        <taxon>Eukaryota</taxon>
        <taxon>Metazoa</taxon>
        <taxon>Spiralia</taxon>
        <taxon>Lophotrochozoa</taxon>
        <taxon>Mollusca</taxon>
        <taxon>Bivalvia</taxon>
        <taxon>Autobranchia</taxon>
        <taxon>Pteriomorphia</taxon>
        <taxon>Mytilida</taxon>
        <taxon>Mytiloidea</taxon>
        <taxon>Mytilidae</taxon>
        <taxon>Mytilinae</taxon>
        <taxon>Mytilus</taxon>
    </lineage>
</organism>
<dbReference type="AlphaFoldDB" id="A0A6J8BCH6"/>
<sequence length="181" mass="20660">MREEKNNTCHVQASISTTGQGSTTSSKKLSIDIKRNQSKADDTLIIIVDNIDIQLDNLNANSNCDNKVLSKKDYCVHEENLNKGMIDLKSNTNICTTSKDVAITIDVNRQLQKHWEIRAFFYNYHYCLPNCSFDSTFCCVVLDRGFIEYTFNTADSNYTFISISDQFIIKSFYLCLENTGN</sequence>
<accession>A0A6J8BCH6</accession>
<keyword evidence="3" id="KW-1185">Reference proteome</keyword>
<evidence type="ECO:0000313" key="3">
    <source>
        <dbReference type="Proteomes" id="UP000507470"/>
    </source>
</evidence>